<dbReference type="OrthoDB" id="420195at2759"/>
<dbReference type="STRING" id="37653.A0A0L8HX71"/>
<gene>
    <name evidence="1" type="ORF">OCBIM_22003559mg</name>
</gene>
<accession>A0A0L8HX71</accession>
<name>A0A0L8HX71_OCTBM</name>
<reference evidence="1" key="1">
    <citation type="submission" date="2015-07" db="EMBL/GenBank/DDBJ databases">
        <title>MeaNS - Measles Nucleotide Surveillance Program.</title>
        <authorList>
            <person name="Tran T."/>
            <person name="Druce J."/>
        </authorList>
    </citation>
    <scope>NUCLEOTIDE SEQUENCE</scope>
    <source>
        <strain evidence="1">UCB-OBI-ISO-001</strain>
        <tissue evidence="1">Gonad</tissue>
    </source>
</reference>
<proteinExistence type="predicted"/>
<dbReference type="AlphaFoldDB" id="A0A0L8HX71"/>
<dbReference type="EMBL" id="KQ417090">
    <property type="protein sequence ID" value="KOF93786.1"/>
    <property type="molecule type" value="Genomic_DNA"/>
</dbReference>
<protein>
    <submittedName>
        <fullName evidence="1">Uncharacterized protein</fullName>
    </submittedName>
</protein>
<evidence type="ECO:0000313" key="1">
    <source>
        <dbReference type="EMBL" id="KOF93786.1"/>
    </source>
</evidence>
<organism evidence="1">
    <name type="scientific">Octopus bimaculoides</name>
    <name type="common">California two-spotted octopus</name>
    <dbReference type="NCBI Taxonomy" id="37653"/>
    <lineage>
        <taxon>Eukaryota</taxon>
        <taxon>Metazoa</taxon>
        <taxon>Spiralia</taxon>
        <taxon>Lophotrochozoa</taxon>
        <taxon>Mollusca</taxon>
        <taxon>Cephalopoda</taxon>
        <taxon>Coleoidea</taxon>
        <taxon>Octopodiformes</taxon>
        <taxon>Octopoda</taxon>
        <taxon>Incirrata</taxon>
        <taxon>Octopodidae</taxon>
        <taxon>Octopus</taxon>
    </lineage>
</organism>
<sequence>MYFQIYFEENKTESLFRIPPEKSLLEILQHENFTVIGGTPAFILLVANSKFKGEFLKHYTLKSL</sequence>